<dbReference type="Proteomes" id="UP000278609">
    <property type="component" value="Unassembled WGS sequence"/>
</dbReference>
<dbReference type="RefSeq" id="WP_124752771.1">
    <property type="nucleotide sequence ID" value="NZ_RQYS01000103.1"/>
</dbReference>
<dbReference type="CDD" id="cd14948">
    <property type="entry name" value="BACON"/>
    <property type="match status" value="4"/>
</dbReference>
<dbReference type="Pfam" id="PF13004">
    <property type="entry name" value="BACON"/>
    <property type="match status" value="4"/>
</dbReference>
<feature type="non-terminal residue" evidence="3">
    <location>
        <position position="1013"/>
    </location>
</feature>
<dbReference type="InterPro" id="IPR026906">
    <property type="entry name" value="LRR_5"/>
</dbReference>
<comment type="caution">
    <text evidence="3">The sequence shown here is derived from an EMBL/GenBank/DDBJ whole genome shotgun (WGS) entry which is preliminary data.</text>
</comment>
<evidence type="ECO:0000256" key="1">
    <source>
        <dbReference type="SAM" id="SignalP"/>
    </source>
</evidence>
<name>A0A3P1XFB0_TANFO</name>
<dbReference type="OrthoDB" id="1073786at2"/>
<organism evidence="3 4">
    <name type="scientific">Tannerella forsythia</name>
    <name type="common">Bacteroides forsythus</name>
    <dbReference type="NCBI Taxonomy" id="28112"/>
    <lineage>
        <taxon>Bacteria</taxon>
        <taxon>Pseudomonadati</taxon>
        <taxon>Bacteroidota</taxon>
        <taxon>Bacteroidia</taxon>
        <taxon>Bacteroidales</taxon>
        <taxon>Tannerellaceae</taxon>
        <taxon>Tannerella</taxon>
    </lineage>
</organism>
<feature type="chain" id="PRO_5017955455" description="BACON domain-containing protein" evidence="1">
    <location>
        <begin position="22"/>
        <end position="1013"/>
    </location>
</feature>
<proteinExistence type="predicted"/>
<evidence type="ECO:0000313" key="4">
    <source>
        <dbReference type="Proteomes" id="UP000278609"/>
    </source>
</evidence>
<evidence type="ECO:0000313" key="3">
    <source>
        <dbReference type="EMBL" id="RRD56640.1"/>
    </source>
</evidence>
<feature type="domain" description="BACON" evidence="2">
    <location>
        <begin position="976"/>
        <end position="1010"/>
    </location>
</feature>
<reference evidence="3 4" key="1">
    <citation type="submission" date="2018-11" db="EMBL/GenBank/DDBJ databases">
        <title>Genomes From Bacteria Associated with the Canine Oral Cavity: a Test Case for Automated Genome-Based Taxonomic Assignment.</title>
        <authorList>
            <person name="Coil D.A."/>
            <person name="Jospin G."/>
            <person name="Darling A.E."/>
            <person name="Wallis C."/>
            <person name="Davis I.J."/>
            <person name="Harris S."/>
            <person name="Eisen J.A."/>
            <person name="Holcombe L.J."/>
            <person name="O'Flynn C."/>
        </authorList>
    </citation>
    <scope>NUCLEOTIDE SEQUENCE [LARGE SCALE GENOMIC DNA]</scope>
    <source>
        <strain evidence="3 4">OH2617_COT-023</strain>
    </source>
</reference>
<feature type="domain" description="BACON" evidence="2">
    <location>
        <begin position="654"/>
        <end position="709"/>
    </location>
</feature>
<dbReference type="PANTHER" id="PTHR45661:SF3">
    <property type="entry name" value="IG-LIKE DOMAIN-CONTAINING PROTEIN"/>
    <property type="match status" value="1"/>
</dbReference>
<dbReference type="PANTHER" id="PTHR45661">
    <property type="entry name" value="SURFACE ANTIGEN"/>
    <property type="match status" value="1"/>
</dbReference>
<dbReference type="AlphaFoldDB" id="A0A3P1XFB0"/>
<dbReference type="EMBL" id="RQYS01000103">
    <property type="protein sequence ID" value="RRD56640.1"/>
    <property type="molecule type" value="Genomic_DNA"/>
</dbReference>
<dbReference type="Pfam" id="PF13306">
    <property type="entry name" value="LRR_5"/>
    <property type="match status" value="3"/>
</dbReference>
<dbReference type="InterPro" id="IPR053139">
    <property type="entry name" value="Surface_bspA-like"/>
</dbReference>
<gene>
    <name evidence="3" type="ORF">EII40_13615</name>
</gene>
<dbReference type="InterPro" id="IPR024361">
    <property type="entry name" value="BACON"/>
</dbReference>
<feature type="domain" description="BACON" evidence="2">
    <location>
        <begin position="476"/>
        <end position="531"/>
    </location>
</feature>
<dbReference type="InterPro" id="IPR032675">
    <property type="entry name" value="LRR_dom_sf"/>
</dbReference>
<feature type="domain" description="BACON" evidence="2">
    <location>
        <begin position="564"/>
        <end position="620"/>
    </location>
</feature>
<dbReference type="InterPro" id="IPR013783">
    <property type="entry name" value="Ig-like_fold"/>
</dbReference>
<dbReference type="SUPFAM" id="SSF52058">
    <property type="entry name" value="L domain-like"/>
    <property type="match status" value="3"/>
</dbReference>
<keyword evidence="1" id="KW-0732">Signal</keyword>
<protein>
    <recommendedName>
        <fullName evidence="2">BACON domain-containing protein</fullName>
    </recommendedName>
</protein>
<dbReference type="Gene3D" id="3.80.10.10">
    <property type="entry name" value="Ribonuclease Inhibitor"/>
    <property type="match status" value="3"/>
</dbReference>
<dbReference type="Gene3D" id="2.60.40.10">
    <property type="entry name" value="Immunoglobulins"/>
    <property type="match status" value="4"/>
</dbReference>
<accession>A0A3P1XFB0</accession>
<feature type="signal peptide" evidence="1">
    <location>
        <begin position="1"/>
        <end position="21"/>
    </location>
</feature>
<evidence type="ECO:0000259" key="2">
    <source>
        <dbReference type="Pfam" id="PF13004"/>
    </source>
</evidence>
<sequence>MKKKIFTLIMGLLLTALGAAAQNNGNAGPLTWNYNAGTKTLTITGTGAMPNYAYGGGTDRPWQTFKDEIETVTIGHGVTTVGQSAFTRCSKLQSITLPASLTKIGDHGFSFCTALQSIALPAALSEIGDYAFNECSALTAFEVDPGNARYTATDGVLYNKAKTSLRKYPAGKAATSFSVPAGVTYIGEYAFNAAAKLQSITLPAGVERIGEHAFHGCTTLQSIALPEGLTTIGKYAFHNCTALQSITLPASLTHIRNDAFSRCTALQSITLPAALTDIDGSAFFNCTALTAIGVDAGNARFTSADGVLYNKAKTELVRYPAGKPGTAFTVPAEVKKIGNDAFENCKLQSITLPAGLTTIGRKAFLSCTALQSIAIPASVISIEDYAFEDCTALTEVTVAWDTPLDIPAYVFHHVTLLNVTLRVPAGKMPAYKAEAVWKNFGTITDGVLFFLAVSPATLSFVAAGETKPVTVTASGAWTAASDQSWLRLSKGSGTGNTTISVTAANYTGTAPRTAKVTFTSSSITQEVNVTQQGASAPPALAVSPATLSFVAAGEMKPIAVTSNTSWTVASDQPWLTVSPVSGTNDGTVNATAAAYTGTAPRTAKVTFTAGSITQEVNVTQQAASAPPALAVSPATLSFVAAGEMKPVTVTASGAWTAASDQSWLTLSTGSGTGNMTVNVTAANYTGTAPRTAKVTFTAGSVTQEVNVTQQSGNINMSRYITLTVQSGQPIQLAFRAAAAGTPVRVVSGSNTTDVTVNATGVYWSPDQNFTSDGTTMTVYGDITGFGCSGNGANLTALDVSHNTQLEDLYCQNNDLTALDVSACTQLDWLECDNNRILALDLSHNTQLEGLGCSGNQLKALDVSACTQLKKRLNCFNNNFSKAALNRLYCSLPDRTSTTEGKIRPAYDATDAGHADVLASSGSIATGKNWKVQYYSGGSDIPTTGTKTCGPDFAVTPETVDITFAGETKPLTVAASEAWTARCDAPWITLSAASGTGDGTITVTAPAYADEWPR</sequence>